<feature type="region of interest" description="Disordered" evidence="2">
    <location>
        <begin position="1"/>
        <end position="26"/>
    </location>
</feature>
<keyword evidence="1" id="KW-0597">Phosphoprotein</keyword>
<dbReference type="EMBL" id="BSEN01000015">
    <property type="protein sequence ID" value="GLJ77733.1"/>
    <property type="molecule type" value="Genomic_DNA"/>
</dbReference>
<dbReference type="Pfam" id="PF00498">
    <property type="entry name" value="FHA"/>
    <property type="match status" value="1"/>
</dbReference>
<evidence type="ECO:0000313" key="5">
    <source>
        <dbReference type="Proteomes" id="UP001142372"/>
    </source>
</evidence>
<dbReference type="PROSITE" id="PS50006">
    <property type="entry name" value="FHA_DOMAIN"/>
    <property type="match status" value="1"/>
</dbReference>
<reference evidence="4" key="2">
    <citation type="submission" date="2023-01" db="EMBL/GenBank/DDBJ databases">
        <authorList>
            <person name="Sun Q."/>
            <person name="Evtushenko L."/>
        </authorList>
    </citation>
    <scope>NUCLEOTIDE SEQUENCE</scope>
    <source>
        <strain evidence="4">VKM Ac-1401</strain>
    </source>
</reference>
<sequence length="168" mass="16994">MDSSGFIVPPPHLIPPREDTGTETARVPGRARELPVFLPPAATPTSTPGAAPAAAAPAARNWRLVLPGGHVVPLTGAALVGRNPVAFGPWPEAELVAVDDAAASVSKTHAAFEAGSDAVRVTDVHSTNGVVAVSPTGEETSLQPGVAAPVAEGAVVRLGRFAVRVERA</sequence>
<evidence type="ECO:0000256" key="2">
    <source>
        <dbReference type="SAM" id="MobiDB-lite"/>
    </source>
</evidence>
<evidence type="ECO:0000256" key="1">
    <source>
        <dbReference type="ARBA" id="ARBA00022553"/>
    </source>
</evidence>
<evidence type="ECO:0000259" key="3">
    <source>
        <dbReference type="PROSITE" id="PS50006"/>
    </source>
</evidence>
<feature type="domain" description="FHA" evidence="3">
    <location>
        <begin position="78"/>
        <end position="130"/>
    </location>
</feature>
<dbReference type="Proteomes" id="UP001142372">
    <property type="component" value="Unassembled WGS sequence"/>
</dbReference>
<dbReference type="SUPFAM" id="SSF49879">
    <property type="entry name" value="SMAD/FHA domain"/>
    <property type="match status" value="1"/>
</dbReference>
<evidence type="ECO:0000313" key="4">
    <source>
        <dbReference type="EMBL" id="GLJ77733.1"/>
    </source>
</evidence>
<protein>
    <recommendedName>
        <fullName evidence="3">FHA domain-containing protein</fullName>
    </recommendedName>
</protein>
<name>A0A9W6HCS9_9MICO</name>
<dbReference type="InterPro" id="IPR000253">
    <property type="entry name" value="FHA_dom"/>
</dbReference>
<organism evidence="4 5">
    <name type="scientific">Leifsonia poae</name>
    <dbReference type="NCBI Taxonomy" id="110933"/>
    <lineage>
        <taxon>Bacteria</taxon>
        <taxon>Bacillati</taxon>
        <taxon>Actinomycetota</taxon>
        <taxon>Actinomycetes</taxon>
        <taxon>Micrococcales</taxon>
        <taxon>Microbacteriaceae</taxon>
        <taxon>Leifsonia</taxon>
    </lineage>
</organism>
<dbReference type="InterPro" id="IPR008984">
    <property type="entry name" value="SMAD_FHA_dom_sf"/>
</dbReference>
<dbReference type="CDD" id="cd00060">
    <property type="entry name" value="FHA"/>
    <property type="match status" value="1"/>
</dbReference>
<reference evidence="4" key="1">
    <citation type="journal article" date="2014" name="Int. J. Syst. Evol. Microbiol.">
        <title>Complete genome sequence of Corynebacterium casei LMG S-19264T (=DSM 44701T), isolated from a smear-ripened cheese.</title>
        <authorList>
            <consortium name="US DOE Joint Genome Institute (JGI-PGF)"/>
            <person name="Walter F."/>
            <person name="Albersmeier A."/>
            <person name="Kalinowski J."/>
            <person name="Ruckert C."/>
        </authorList>
    </citation>
    <scope>NUCLEOTIDE SEQUENCE</scope>
    <source>
        <strain evidence="4">VKM Ac-1401</strain>
    </source>
</reference>
<gene>
    <name evidence="4" type="ORF">GCM10017584_33070</name>
</gene>
<accession>A0A9W6HCS9</accession>
<dbReference type="AlphaFoldDB" id="A0A9W6HCS9"/>
<keyword evidence="5" id="KW-1185">Reference proteome</keyword>
<dbReference type="RefSeq" id="WP_271178352.1">
    <property type="nucleotide sequence ID" value="NZ_BAAAJO010000003.1"/>
</dbReference>
<comment type="caution">
    <text evidence="4">The sequence shown here is derived from an EMBL/GenBank/DDBJ whole genome shotgun (WGS) entry which is preliminary data.</text>
</comment>
<proteinExistence type="predicted"/>
<dbReference type="Gene3D" id="2.60.200.20">
    <property type="match status" value="1"/>
</dbReference>